<keyword evidence="6" id="KW-1185">Reference proteome</keyword>
<dbReference type="EC" id="2.4.-.-" evidence="5"/>
<evidence type="ECO:0000256" key="3">
    <source>
        <dbReference type="ARBA" id="ARBA00022679"/>
    </source>
</evidence>
<accession>A0AA43UAW6</accession>
<evidence type="ECO:0000259" key="4">
    <source>
        <dbReference type="Pfam" id="PF00535"/>
    </source>
</evidence>
<comment type="similarity">
    <text evidence="1">Belongs to the glycosyltransferase 2 family.</text>
</comment>
<dbReference type="SUPFAM" id="SSF53448">
    <property type="entry name" value="Nucleotide-diphospho-sugar transferases"/>
    <property type="match status" value="1"/>
</dbReference>
<protein>
    <submittedName>
        <fullName evidence="5">Glycosyltransferase</fullName>
        <ecNumber evidence="5">2.4.-.-</ecNumber>
    </submittedName>
</protein>
<dbReference type="GO" id="GO:0016757">
    <property type="term" value="F:glycosyltransferase activity"/>
    <property type="evidence" value="ECO:0007669"/>
    <property type="project" value="UniProtKB-KW"/>
</dbReference>
<comment type="caution">
    <text evidence="5">The sequence shown here is derived from an EMBL/GenBank/DDBJ whole genome shotgun (WGS) entry which is preliminary data.</text>
</comment>
<dbReference type="PANTHER" id="PTHR43685:SF5">
    <property type="entry name" value="GLYCOSYLTRANSFERASE EPSE-RELATED"/>
    <property type="match status" value="1"/>
</dbReference>
<dbReference type="Pfam" id="PF00535">
    <property type="entry name" value="Glycos_transf_2"/>
    <property type="match status" value="1"/>
</dbReference>
<gene>
    <name evidence="5" type="ORF">Q3982_00245</name>
</gene>
<proteinExistence type="inferred from homology"/>
<organism evidence="5 6">
    <name type="scientific">Phoenicibacter congonensis</name>
    <dbReference type="NCBI Taxonomy" id="1944646"/>
    <lineage>
        <taxon>Bacteria</taxon>
        <taxon>Bacillati</taxon>
        <taxon>Actinomycetota</taxon>
        <taxon>Coriobacteriia</taxon>
        <taxon>Eggerthellales</taxon>
        <taxon>Eggerthellaceae</taxon>
        <taxon>Phoenicibacter</taxon>
    </lineage>
</organism>
<dbReference type="InterPro" id="IPR050834">
    <property type="entry name" value="Glycosyltransf_2"/>
</dbReference>
<sequence length="199" mass="23140">ALNYGLPKCQCDIVARMDSDDLSRPDRCEKLLSKMTKEKLDLVGGAIEEFNHEPRDMRAVRMPPLTREEIMKWLKRRNPFNHVSVIFNRKAVQLAGGYEPFAWMEDYWLWVRMIANNCKCANISDVVVDVRTGEGMYARRSNVTYLKSQIHFFSELQKLELINSRERAMAISERTIATLLPTGLVKVAYNKFLREKKGH</sequence>
<evidence type="ECO:0000256" key="1">
    <source>
        <dbReference type="ARBA" id="ARBA00006739"/>
    </source>
</evidence>
<dbReference type="InterPro" id="IPR001173">
    <property type="entry name" value="Glyco_trans_2-like"/>
</dbReference>
<dbReference type="EMBL" id="JAUMVS010000002">
    <property type="protein sequence ID" value="MDO4841094.1"/>
    <property type="molecule type" value="Genomic_DNA"/>
</dbReference>
<evidence type="ECO:0000313" key="5">
    <source>
        <dbReference type="EMBL" id="MDO4841094.1"/>
    </source>
</evidence>
<dbReference type="InterPro" id="IPR029044">
    <property type="entry name" value="Nucleotide-diphossugar_trans"/>
</dbReference>
<dbReference type="Gene3D" id="3.90.550.10">
    <property type="entry name" value="Spore Coat Polysaccharide Biosynthesis Protein SpsA, Chain A"/>
    <property type="match status" value="1"/>
</dbReference>
<keyword evidence="3 5" id="KW-0808">Transferase</keyword>
<dbReference type="AlphaFoldDB" id="A0AA43UAW6"/>
<reference evidence="5" key="1">
    <citation type="submission" date="2023-07" db="EMBL/GenBank/DDBJ databases">
        <title>Between Cages and Wild: Unraveling the Impact of Captivity on Animal Microbiomes and Antimicrobial Resistance.</title>
        <authorList>
            <person name="Schmartz G.P."/>
            <person name="Rehner J."/>
            <person name="Schuff M.J."/>
            <person name="Becker S.L."/>
            <person name="Kravczyk M."/>
            <person name="Gurevich A."/>
            <person name="Francke R."/>
            <person name="Mueller R."/>
            <person name="Keller V."/>
            <person name="Keller A."/>
        </authorList>
    </citation>
    <scope>NUCLEOTIDE SEQUENCE</scope>
    <source>
        <strain evidence="5">S12M_St_49</strain>
    </source>
</reference>
<name>A0AA43UAW6_9ACTN</name>
<dbReference type="PANTHER" id="PTHR43685">
    <property type="entry name" value="GLYCOSYLTRANSFERASE"/>
    <property type="match status" value="1"/>
</dbReference>
<feature type="non-terminal residue" evidence="5">
    <location>
        <position position="1"/>
    </location>
</feature>
<evidence type="ECO:0000313" key="6">
    <source>
        <dbReference type="Proteomes" id="UP001168575"/>
    </source>
</evidence>
<keyword evidence="2 5" id="KW-0328">Glycosyltransferase</keyword>
<dbReference type="Proteomes" id="UP001168575">
    <property type="component" value="Unassembled WGS sequence"/>
</dbReference>
<feature type="domain" description="Glycosyltransferase 2-like" evidence="4">
    <location>
        <begin position="1"/>
        <end position="90"/>
    </location>
</feature>
<evidence type="ECO:0000256" key="2">
    <source>
        <dbReference type="ARBA" id="ARBA00022676"/>
    </source>
</evidence>